<evidence type="ECO:0000313" key="5">
    <source>
        <dbReference type="EMBL" id="BBE16088.1"/>
    </source>
</evidence>
<gene>
    <name evidence="5" type="ORF">AQPE_0225</name>
</gene>
<dbReference type="AlphaFoldDB" id="A0A5K7S3D5"/>
<feature type="active site" description="Proton donor/acceptor" evidence="2">
    <location>
        <position position="201"/>
    </location>
</feature>
<dbReference type="PANTHER" id="PTHR10907:SF47">
    <property type="entry name" value="REGUCALCIN"/>
    <property type="match status" value="1"/>
</dbReference>
<feature type="binding site" evidence="3">
    <location>
        <position position="106"/>
    </location>
    <ligand>
        <name>substrate</name>
    </ligand>
</feature>
<dbReference type="Proteomes" id="UP001193389">
    <property type="component" value="Chromosome"/>
</dbReference>
<keyword evidence="6" id="KW-1185">Reference proteome</keyword>
<dbReference type="GO" id="GO:0004341">
    <property type="term" value="F:gluconolactonase activity"/>
    <property type="evidence" value="ECO:0007669"/>
    <property type="project" value="TreeGrafter"/>
</dbReference>
<comment type="cofactor">
    <cofactor evidence="3">
        <name>Zn(2+)</name>
        <dbReference type="ChEBI" id="CHEBI:29105"/>
    </cofactor>
    <text evidence="3">Binds 1 divalent metal cation per subunit.</text>
</comment>
<feature type="binding site" evidence="3">
    <location>
        <position position="201"/>
    </location>
    <ligand>
        <name>a divalent metal cation</name>
        <dbReference type="ChEBI" id="CHEBI:60240"/>
    </ligand>
</feature>
<dbReference type="InterPro" id="IPR005511">
    <property type="entry name" value="SMP-30"/>
</dbReference>
<dbReference type="GO" id="GO:0019853">
    <property type="term" value="P:L-ascorbic acid biosynthetic process"/>
    <property type="evidence" value="ECO:0007669"/>
    <property type="project" value="TreeGrafter"/>
</dbReference>
<name>A0A5K7S3D5_9BACT</name>
<dbReference type="Pfam" id="PF08450">
    <property type="entry name" value="SGL"/>
    <property type="match status" value="1"/>
</dbReference>
<reference evidence="5" key="1">
    <citation type="journal article" date="2020" name="Int. J. Syst. Evol. Microbiol.">
        <title>Aquipluma nitroreducens gen. nov. sp. nov., a novel facultatively anaerobic bacterium isolated from a freshwater lake.</title>
        <authorList>
            <person name="Watanabe M."/>
            <person name="Kojima H."/>
            <person name="Fukui M."/>
        </authorList>
    </citation>
    <scope>NUCLEOTIDE SEQUENCE</scope>
    <source>
        <strain evidence="5">MeG22</strain>
    </source>
</reference>
<dbReference type="InterPro" id="IPR011042">
    <property type="entry name" value="6-blade_b-propeller_TolB-like"/>
</dbReference>
<organism evidence="5 6">
    <name type="scientific">Aquipluma nitroreducens</name>
    <dbReference type="NCBI Taxonomy" id="2010828"/>
    <lineage>
        <taxon>Bacteria</taxon>
        <taxon>Pseudomonadati</taxon>
        <taxon>Bacteroidota</taxon>
        <taxon>Bacteroidia</taxon>
        <taxon>Marinilabiliales</taxon>
        <taxon>Prolixibacteraceae</taxon>
        <taxon>Aquipluma</taxon>
    </lineage>
</organism>
<proteinExistence type="inferred from homology"/>
<evidence type="ECO:0000256" key="1">
    <source>
        <dbReference type="ARBA" id="ARBA00008853"/>
    </source>
</evidence>
<dbReference type="PRINTS" id="PR01790">
    <property type="entry name" value="SMP30FAMILY"/>
</dbReference>
<evidence type="ECO:0000256" key="2">
    <source>
        <dbReference type="PIRSR" id="PIRSR605511-1"/>
    </source>
</evidence>
<dbReference type="RefSeq" id="WP_318349194.1">
    <property type="nucleotide sequence ID" value="NZ_AP018694.1"/>
</dbReference>
<comment type="similarity">
    <text evidence="1">Belongs to the SMP-30/CGR1 family.</text>
</comment>
<feature type="binding site" evidence="3">
    <location>
        <position position="151"/>
    </location>
    <ligand>
        <name>a divalent metal cation</name>
        <dbReference type="ChEBI" id="CHEBI:60240"/>
    </ligand>
</feature>
<dbReference type="SUPFAM" id="SSF63829">
    <property type="entry name" value="Calcium-dependent phosphotriesterase"/>
    <property type="match status" value="1"/>
</dbReference>
<keyword evidence="3" id="KW-0479">Metal-binding</keyword>
<dbReference type="PANTHER" id="PTHR10907">
    <property type="entry name" value="REGUCALCIN"/>
    <property type="match status" value="1"/>
</dbReference>
<feature type="binding site" evidence="3">
    <location>
        <position position="104"/>
    </location>
    <ligand>
        <name>substrate</name>
    </ligand>
</feature>
<dbReference type="KEGG" id="anf:AQPE_0225"/>
<dbReference type="InterPro" id="IPR013658">
    <property type="entry name" value="SGL"/>
</dbReference>
<sequence length="294" mass="32687">MNTYKIHQASLLIDSKNQLGEGVLWHPVEKALYWVDISLGILHCFNPKTEETESWQMGYMIGTVVPAASGGLVVALENGIFHFNSSKELIRLFDFPESPESGNRFNDGKCDPSGRLWVGTMNKWVRSHAGSLYCFDGNSIITKLSGLTISNGMAWSADQSIFYFIDTVDYAVVVFDFDNQLGSISNKRKVIEVPLEMGAPDGMTIDREGKLWIAHWGGSCVARWDPENGQLLEIVKVAAPHITSCTFGGENLQTLYISTAREGLTEKQLKKFPLSGGLFYYLPETGGTRAHFFK</sequence>
<dbReference type="GO" id="GO:0005509">
    <property type="term" value="F:calcium ion binding"/>
    <property type="evidence" value="ECO:0007669"/>
    <property type="project" value="TreeGrafter"/>
</dbReference>
<keyword evidence="3" id="KW-0862">Zinc</keyword>
<dbReference type="Gene3D" id="2.120.10.30">
    <property type="entry name" value="TolB, C-terminal domain"/>
    <property type="match status" value="1"/>
</dbReference>
<feature type="domain" description="SMP-30/Gluconolactonase/LRE-like region" evidence="4">
    <location>
        <begin position="19"/>
        <end position="261"/>
    </location>
</feature>
<dbReference type="EMBL" id="AP018694">
    <property type="protein sequence ID" value="BBE16088.1"/>
    <property type="molecule type" value="Genomic_DNA"/>
</dbReference>
<feature type="binding site" evidence="3">
    <location>
        <position position="21"/>
    </location>
    <ligand>
        <name>a divalent metal cation</name>
        <dbReference type="ChEBI" id="CHEBI:60240"/>
    </ligand>
</feature>
<accession>A0A5K7S3D5</accession>
<evidence type="ECO:0000313" key="6">
    <source>
        <dbReference type="Proteomes" id="UP001193389"/>
    </source>
</evidence>
<protein>
    <submittedName>
        <fullName evidence="5">Gluconolactonase</fullName>
    </submittedName>
</protein>
<evidence type="ECO:0000259" key="4">
    <source>
        <dbReference type="Pfam" id="PF08450"/>
    </source>
</evidence>
<evidence type="ECO:0000256" key="3">
    <source>
        <dbReference type="PIRSR" id="PIRSR605511-2"/>
    </source>
</evidence>